<dbReference type="EMBL" id="LR796368">
    <property type="protein sequence ID" value="CAB4139768.1"/>
    <property type="molecule type" value="Genomic_DNA"/>
</dbReference>
<sequence length="271" mass="29969">MTTETAEQPATQAVETPPPSFTVPEQYKAKGWVEKIKTPDDLWKTLDNAQSLLGKKPVGLPAADAPDEDWNNYYNIARPESADKYTFSDVEGLPEGANLDEAKKLAQQVMFEAGLPQKQADQLWKAYIKSETEAAKRNEQTLNQKFDEQLKAQFGDKATVAQSIAEDMIVKHVPESVRASLQKAANNPDALVGIIAMANSMHDEINKIRKEYGAEGKLPDGTKTVNAMSIGDLHKEAAVLRMSPEARDPLNPKYKETISKLKEFDKKLGLA</sequence>
<organism evidence="2">
    <name type="scientific">uncultured Caudovirales phage</name>
    <dbReference type="NCBI Taxonomy" id="2100421"/>
    <lineage>
        <taxon>Viruses</taxon>
        <taxon>Duplodnaviria</taxon>
        <taxon>Heunggongvirae</taxon>
        <taxon>Uroviricota</taxon>
        <taxon>Caudoviricetes</taxon>
        <taxon>Peduoviridae</taxon>
        <taxon>Maltschvirus</taxon>
        <taxon>Maltschvirus maltsch</taxon>
    </lineage>
</organism>
<reference evidence="2" key="1">
    <citation type="submission" date="2020-04" db="EMBL/GenBank/DDBJ databases">
        <authorList>
            <person name="Chiriac C."/>
            <person name="Salcher M."/>
            <person name="Ghai R."/>
            <person name="Kavagutti S V."/>
        </authorList>
    </citation>
    <scope>NUCLEOTIDE SEQUENCE</scope>
</reference>
<proteinExistence type="predicted"/>
<feature type="compositionally biased region" description="Low complexity" evidence="1">
    <location>
        <begin position="1"/>
        <end position="15"/>
    </location>
</feature>
<gene>
    <name evidence="2" type="ORF">UFOVP354_23</name>
</gene>
<feature type="region of interest" description="Disordered" evidence="1">
    <location>
        <begin position="1"/>
        <end position="23"/>
    </location>
</feature>
<protein>
    <submittedName>
        <fullName evidence="2">Uncharacterized protein</fullName>
    </submittedName>
</protein>
<evidence type="ECO:0000313" key="2">
    <source>
        <dbReference type="EMBL" id="CAB4139768.1"/>
    </source>
</evidence>
<accession>A0A6J5LZE1</accession>
<evidence type="ECO:0000256" key="1">
    <source>
        <dbReference type="SAM" id="MobiDB-lite"/>
    </source>
</evidence>
<name>A0A6J5LZE1_9CAUD</name>